<evidence type="ECO:0000256" key="9">
    <source>
        <dbReference type="SAM" id="Phobius"/>
    </source>
</evidence>
<reference evidence="13" key="1">
    <citation type="submission" date="2022-06" db="EMBL/GenBank/DDBJ databases">
        <authorList>
            <consortium name="SYNGENTA / RWTH Aachen University"/>
        </authorList>
    </citation>
    <scope>NUCLEOTIDE SEQUENCE</scope>
</reference>
<dbReference type="InterPro" id="IPR051410">
    <property type="entry name" value="Ferric/Cupric_Reductase"/>
</dbReference>
<feature type="transmembrane region" description="Helical" evidence="9">
    <location>
        <begin position="129"/>
        <end position="146"/>
    </location>
</feature>
<evidence type="ECO:0000256" key="2">
    <source>
        <dbReference type="ARBA" id="ARBA00022448"/>
    </source>
</evidence>
<feature type="transmembrane region" description="Helical" evidence="9">
    <location>
        <begin position="188"/>
        <end position="208"/>
    </location>
</feature>
<dbReference type="InterPro" id="IPR013112">
    <property type="entry name" value="FAD-bd_8"/>
</dbReference>
<evidence type="ECO:0000256" key="4">
    <source>
        <dbReference type="ARBA" id="ARBA00022982"/>
    </source>
</evidence>
<feature type="domain" description="Ferric reductase NAD binding" evidence="12">
    <location>
        <begin position="409"/>
        <end position="488"/>
    </location>
</feature>
<dbReference type="Pfam" id="PF01794">
    <property type="entry name" value="Ferric_reduct"/>
    <property type="match status" value="1"/>
</dbReference>
<keyword evidence="2" id="KW-0813">Transport</keyword>
<dbReference type="Pfam" id="PF08022">
    <property type="entry name" value="FAD_binding_8"/>
    <property type="match status" value="1"/>
</dbReference>
<evidence type="ECO:0000256" key="3">
    <source>
        <dbReference type="ARBA" id="ARBA00022692"/>
    </source>
</evidence>
<evidence type="ECO:0000259" key="12">
    <source>
        <dbReference type="Pfam" id="PF08030"/>
    </source>
</evidence>
<organism evidence="13 14">
    <name type="scientific">Phakopsora pachyrhizi</name>
    <name type="common">Asian soybean rust disease fungus</name>
    <dbReference type="NCBI Taxonomy" id="170000"/>
    <lineage>
        <taxon>Eukaryota</taxon>
        <taxon>Fungi</taxon>
        <taxon>Dikarya</taxon>
        <taxon>Basidiomycota</taxon>
        <taxon>Pucciniomycotina</taxon>
        <taxon>Pucciniomycetes</taxon>
        <taxon>Pucciniales</taxon>
        <taxon>Phakopsoraceae</taxon>
        <taxon>Phakopsora</taxon>
    </lineage>
</organism>
<dbReference type="InterPro" id="IPR013130">
    <property type="entry name" value="Fe3_Rdtase_TM_dom"/>
</dbReference>
<evidence type="ECO:0000256" key="7">
    <source>
        <dbReference type="ARBA" id="ARBA00023065"/>
    </source>
</evidence>
<evidence type="ECO:0008006" key="15">
    <source>
        <dbReference type="Google" id="ProtNLM"/>
    </source>
</evidence>
<feature type="transmembrane region" description="Helical" evidence="9">
    <location>
        <begin position="59"/>
        <end position="80"/>
    </location>
</feature>
<dbReference type="InterPro" id="IPR013121">
    <property type="entry name" value="Fe_red_NAD-bd_6"/>
</dbReference>
<comment type="subcellular location">
    <subcellularLocation>
        <location evidence="1">Membrane</location>
        <topology evidence="1">Multi-pass membrane protein</topology>
    </subcellularLocation>
</comment>
<gene>
    <name evidence="13" type="ORF">PPACK8108_LOCUS20441</name>
</gene>
<feature type="transmembrane region" description="Helical" evidence="9">
    <location>
        <begin position="158"/>
        <end position="181"/>
    </location>
</feature>
<dbReference type="Pfam" id="PF08030">
    <property type="entry name" value="NAD_binding_6"/>
    <property type="match status" value="1"/>
</dbReference>
<keyword evidence="4" id="KW-0249">Electron transport</keyword>
<dbReference type="Gene3D" id="3.40.50.80">
    <property type="entry name" value="Nucleotide-binding domain of ferredoxin-NADP reductase (FNR) module"/>
    <property type="match status" value="1"/>
</dbReference>
<dbReference type="GO" id="GO:0000293">
    <property type="term" value="F:ferric-chelate reductase activity"/>
    <property type="evidence" value="ECO:0007669"/>
    <property type="project" value="UniProtKB-ARBA"/>
</dbReference>
<evidence type="ECO:0000259" key="11">
    <source>
        <dbReference type="Pfam" id="PF08022"/>
    </source>
</evidence>
<dbReference type="InterPro" id="IPR039261">
    <property type="entry name" value="FNR_nucleotide-bd"/>
</dbReference>
<dbReference type="EMBL" id="CALTRL010005754">
    <property type="protein sequence ID" value="CAH7685849.1"/>
    <property type="molecule type" value="Genomic_DNA"/>
</dbReference>
<dbReference type="SFLD" id="SFLDS00052">
    <property type="entry name" value="Ferric_Reductase_Domain"/>
    <property type="match status" value="1"/>
</dbReference>
<accession>A0AAV0BGV9</accession>
<keyword evidence="7" id="KW-0406">Ion transport</keyword>
<dbReference type="PANTHER" id="PTHR32361">
    <property type="entry name" value="FERRIC/CUPRIC REDUCTASE TRANSMEMBRANE COMPONENT"/>
    <property type="match status" value="1"/>
</dbReference>
<dbReference type="AlphaFoldDB" id="A0AAV0BGV9"/>
<comment type="caution">
    <text evidence="13">The sequence shown here is derived from an EMBL/GenBank/DDBJ whole genome shotgun (WGS) entry which is preliminary data.</text>
</comment>
<feature type="transmembrane region" description="Helical" evidence="9">
    <location>
        <begin position="92"/>
        <end position="108"/>
    </location>
</feature>
<name>A0AAV0BGV9_PHAPC</name>
<evidence type="ECO:0000313" key="14">
    <source>
        <dbReference type="Proteomes" id="UP001153365"/>
    </source>
</evidence>
<dbReference type="GO" id="GO:0006879">
    <property type="term" value="P:intracellular iron ion homeostasis"/>
    <property type="evidence" value="ECO:0007669"/>
    <property type="project" value="TreeGrafter"/>
</dbReference>
<evidence type="ECO:0000256" key="6">
    <source>
        <dbReference type="ARBA" id="ARBA00023002"/>
    </source>
</evidence>
<protein>
    <recommendedName>
        <fullName evidence="15">FAD-binding FR-type domain-containing protein</fullName>
    </recommendedName>
</protein>
<dbReference type="GO" id="GO:0015677">
    <property type="term" value="P:copper ion import"/>
    <property type="evidence" value="ECO:0007669"/>
    <property type="project" value="TreeGrafter"/>
</dbReference>
<dbReference type="GO" id="GO:0006826">
    <property type="term" value="P:iron ion transport"/>
    <property type="evidence" value="ECO:0007669"/>
    <property type="project" value="TreeGrafter"/>
</dbReference>
<dbReference type="CDD" id="cd06186">
    <property type="entry name" value="NOX_Duox_like_FAD_NADP"/>
    <property type="match status" value="1"/>
</dbReference>
<dbReference type="GO" id="GO:0005886">
    <property type="term" value="C:plasma membrane"/>
    <property type="evidence" value="ECO:0007669"/>
    <property type="project" value="TreeGrafter"/>
</dbReference>
<proteinExistence type="predicted"/>
<evidence type="ECO:0000256" key="5">
    <source>
        <dbReference type="ARBA" id="ARBA00022989"/>
    </source>
</evidence>
<evidence type="ECO:0000256" key="1">
    <source>
        <dbReference type="ARBA" id="ARBA00004141"/>
    </source>
</evidence>
<dbReference type="PANTHER" id="PTHR32361:SF9">
    <property type="entry name" value="FERRIC REDUCTASE TRANSMEMBRANE COMPONENT 3-RELATED"/>
    <property type="match status" value="1"/>
</dbReference>
<sequence>MVLGGKKNMRVGWFLKSKVPEEYNPPQTKDSGLKNKRTGFLKQIYNLTFLQSAPLFSHITFSQVTICALYLAINVILSFLFNPRPTANPKRFGFLAIANLPVLILLSMKNTPLAIVPLAYHQLNYLHRFSAFVFILLSSIHGILMIKLGLQAKVTLKLVHYTGVVMFSALFIILFSSLNFIRRRFYTTFYIIHVVGYITVFVGAYYHGQALRPYVLSAIILHLSSSLWQVLKWKKVTASLTALPGKFIKVEISGLKTGWIVGQHVRVRMMGRKLQAIQSHPFTIASVASKSHEDKDCIILYIKAVGDFTTMLYARAITVDGFKEVEDSMKLHASINTENSDITNPACLSRSHTSNIEYHEKEEAATGAKFTLNVMKKILPKFSVLSGAMVDFHVEGPYGGIGWKDFENFKNLFICIGGSGISFLLALISHVLSSAQVGITVERVMVLFVVRERETAQYFAEILQNSLLQAKEFNLRLDIRFFITNKAETITSFEGIKLQWRRPDISTLMKEFLIDVRDLTGVGVLGCGPPELMKDIRSAVSMVKIETSKRVGGIDVHMEPFGYV</sequence>
<dbReference type="SUPFAM" id="SSF52343">
    <property type="entry name" value="Ferredoxin reductase-like, C-terminal NADP-linked domain"/>
    <property type="match status" value="1"/>
</dbReference>
<evidence type="ECO:0000256" key="8">
    <source>
        <dbReference type="ARBA" id="ARBA00023136"/>
    </source>
</evidence>
<evidence type="ECO:0000313" key="13">
    <source>
        <dbReference type="EMBL" id="CAH7685849.1"/>
    </source>
</evidence>
<feature type="domain" description="FAD-binding 8" evidence="11">
    <location>
        <begin position="238"/>
        <end position="330"/>
    </location>
</feature>
<dbReference type="Proteomes" id="UP001153365">
    <property type="component" value="Unassembled WGS sequence"/>
</dbReference>
<keyword evidence="8 9" id="KW-0472">Membrane</keyword>
<keyword evidence="5 9" id="KW-1133">Transmembrane helix</keyword>
<keyword evidence="6" id="KW-0560">Oxidoreductase</keyword>
<evidence type="ECO:0000259" key="10">
    <source>
        <dbReference type="Pfam" id="PF01794"/>
    </source>
</evidence>
<dbReference type="SFLD" id="SFLDG01168">
    <property type="entry name" value="Ferric_reductase_subgroup_(FRE"/>
    <property type="match status" value="1"/>
</dbReference>
<keyword evidence="14" id="KW-1185">Reference proteome</keyword>
<keyword evidence="3 9" id="KW-0812">Transmembrane</keyword>
<feature type="domain" description="Ferric oxidoreductase" evidence="10">
    <location>
        <begin position="92"/>
        <end position="203"/>
    </location>
</feature>